<evidence type="ECO:0000256" key="4">
    <source>
        <dbReference type="ARBA" id="ARBA00022679"/>
    </source>
</evidence>
<keyword evidence="5 10" id="KW-0418">Kinase</keyword>
<dbReference type="InterPro" id="IPR000014">
    <property type="entry name" value="PAS"/>
</dbReference>
<dbReference type="RefSeq" id="WP_066404046.1">
    <property type="nucleotide sequence ID" value="NZ_CP011390.1"/>
</dbReference>
<keyword evidence="6" id="KW-0175">Coiled coil</keyword>
<evidence type="ECO:0000256" key="5">
    <source>
        <dbReference type="ARBA" id="ARBA00022777"/>
    </source>
</evidence>
<dbReference type="SMART" id="SM00388">
    <property type="entry name" value="HisKA"/>
    <property type="match status" value="1"/>
</dbReference>
<dbReference type="OrthoDB" id="9766459at2"/>
<feature type="domain" description="PAC" evidence="9">
    <location>
        <begin position="238"/>
        <end position="291"/>
    </location>
</feature>
<accession>A0A172TVJ1</accession>
<sequence>MIELAKVTLQNEMDLILAHKRSMKLAELVGLSLSAQTTFATAVSEVSRSAIENGKNSCLILSVSKPIRNEKYIVAAIKDTQAALAKNEGFEYAKRLVNKFLVSSTDNESTIELYFLIPASHKIGYKQIEEWKELFVEEPPVSPYEEIKRKNEQLQLLAAKLQESENQYRTLTNALPLIIFSIDEQGKILYANEGLSQFTGQSIEDLNQTQWRSVIHPVDYDPFAVLMNDKIMSGATNIKLQCRLKNNETGEYLWHMVSISPLTNDKGAVLYWIGFMVDINAQKVFEQTLKDNKELKEVKSKLEENIQELNRSNRELQQFAYVASHDLQEPIRKVIYYSDYLLVKYEKNLDKKGSEYLRHMISASHRMRNLIKDLLSFSQVDQKQYRFETLDLSKVAQEALQDLELVIKEKLATINISELPPIEADHLLMRQLFENLISNALKYNKEGEPPVIEISHENDGKTLTLFFNDQGIGFNEKYLDRMFNLFQRLHGRDEYSGTGLGLAICRKITEVHNGRITAKSQESKGATFIVQLPIKQTGAV</sequence>
<dbReference type="PRINTS" id="PR00344">
    <property type="entry name" value="BCTRLSENSOR"/>
</dbReference>
<dbReference type="SMART" id="SM00086">
    <property type="entry name" value="PAC"/>
    <property type="match status" value="1"/>
</dbReference>
<dbReference type="Pfam" id="PF00512">
    <property type="entry name" value="HisKA"/>
    <property type="match status" value="1"/>
</dbReference>
<dbReference type="NCBIfam" id="TIGR00229">
    <property type="entry name" value="sensory_box"/>
    <property type="match status" value="1"/>
</dbReference>
<evidence type="ECO:0000256" key="2">
    <source>
        <dbReference type="ARBA" id="ARBA00012438"/>
    </source>
</evidence>
<dbReference type="PROSITE" id="PS50109">
    <property type="entry name" value="HIS_KIN"/>
    <property type="match status" value="1"/>
</dbReference>
<proteinExistence type="predicted"/>
<dbReference type="Pfam" id="PF02518">
    <property type="entry name" value="HATPase_c"/>
    <property type="match status" value="1"/>
</dbReference>
<dbReference type="EMBL" id="CP011390">
    <property type="protein sequence ID" value="ANE50757.1"/>
    <property type="molecule type" value="Genomic_DNA"/>
</dbReference>
<gene>
    <name evidence="10" type="ORF">SY85_09855</name>
</gene>
<dbReference type="PANTHER" id="PTHR43304">
    <property type="entry name" value="PHYTOCHROME-LIKE PROTEIN CPH1"/>
    <property type="match status" value="1"/>
</dbReference>
<keyword evidence="3" id="KW-0597">Phosphoprotein</keyword>
<evidence type="ECO:0000313" key="10">
    <source>
        <dbReference type="EMBL" id="ANE50757.1"/>
    </source>
</evidence>
<dbReference type="CDD" id="cd00082">
    <property type="entry name" value="HisKA"/>
    <property type="match status" value="1"/>
</dbReference>
<evidence type="ECO:0000256" key="3">
    <source>
        <dbReference type="ARBA" id="ARBA00022553"/>
    </source>
</evidence>
<dbReference type="SUPFAM" id="SSF47384">
    <property type="entry name" value="Homodimeric domain of signal transducing histidine kinase"/>
    <property type="match status" value="1"/>
</dbReference>
<dbReference type="FunFam" id="3.30.565.10:FF:000006">
    <property type="entry name" value="Sensor histidine kinase WalK"/>
    <property type="match status" value="1"/>
</dbReference>
<dbReference type="KEGG" id="fla:SY85_09855"/>
<dbReference type="CDD" id="cd00130">
    <property type="entry name" value="PAS"/>
    <property type="match status" value="1"/>
</dbReference>
<feature type="domain" description="PAS" evidence="8">
    <location>
        <begin position="164"/>
        <end position="234"/>
    </location>
</feature>
<dbReference type="InterPro" id="IPR036097">
    <property type="entry name" value="HisK_dim/P_sf"/>
</dbReference>
<dbReference type="AlphaFoldDB" id="A0A172TVJ1"/>
<evidence type="ECO:0000259" key="7">
    <source>
        <dbReference type="PROSITE" id="PS50109"/>
    </source>
</evidence>
<feature type="coiled-coil region" evidence="6">
    <location>
        <begin position="285"/>
        <end position="319"/>
    </location>
</feature>
<reference evidence="10 11" key="2">
    <citation type="journal article" date="2016" name="Int. J. Syst. Evol. Microbiol.">
        <title>Flavisolibacter tropicus sp. nov., isolated from tropical soil.</title>
        <authorList>
            <person name="Lee J.J."/>
            <person name="Kang M.S."/>
            <person name="Kim G.S."/>
            <person name="Lee C.S."/>
            <person name="Lim S."/>
            <person name="Lee J."/>
            <person name="Roh S.H."/>
            <person name="Kang H."/>
            <person name="Ha J.M."/>
            <person name="Bae S."/>
            <person name="Jung H.Y."/>
            <person name="Kim M.K."/>
        </authorList>
    </citation>
    <scope>NUCLEOTIDE SEQUENCE [LARGE SCALE GENOMIC DNA]</scope>
    <source>
        <strain evidence="10 11">LCS9</strain>
    </source>
</reference>
<comment type="catalytic activity">
    <reaction evidence="1">
        <text>ATP + protein L-histidine = ADP + protein N-phospho-L-histidine.</text>
        <dbReference type="EC" id="2.7.13.3"/>
    </reaction>
</comment>
<feature type="domain" description="Histidine kinase" evidence="7">
    <location>
        <begin position="322"/>
        <end position="536"/>
    </location>
</feature>
<dbReference type="Gene3D" id="1.10.287.130">
    <property type="match status" value="1"/>
</dbReference>
<dbReference type="InterPro" id="IPR001610">
    <property type="entry name" value="PAC"/>
</dbReference>
<evidence type="ECO:0000313" key="11">
    <source>
        <dbReference type="Proteomes" id="UP000077177"/>
    </source>
</evidence>
<feature type="coiled-coil region" evidence="6">
    <location>
        <begin position="144"/>
        <end position="174"/>
    </location>
</feature>
<dbReference type="SUPFAM" id="SSF55785">
    <property type="entry name" value="PYP-like sensor domain (PAS domain)"/>
    <property type="match status" value="1"/>
</dbReference>
<dbReference type="InterPro" id="IPR035965">
    <property type="entry name" value="PAS-like_dom_sf"/>
</dbReference>
<dbReference type="Pfam" id="PF13426">
    <property type="entry name" value="PAS_9"/>
    <property type="match status" value="1"/>
</dbReference>
<dbReference type="PATRIC" id="fig|1492898.3.peg.2113"/>
<dbReference type="Proteomes" id="UP000077177">
    <property type="component" value="Chromosome"/>
</dbReference>
<dbReference type="SMART" id="SM00387">
    <property type="entry name" value="HATPase_c"/>
    <property type="match status" value="1"/>
</dbReference>
<keyword evidence="4" id="KW-0808">Transferase</keyword>
<dbReference type="Gene3D" id="3.30.565.10">
    <property type="entry name" value="Histidine kinase-like ATPase, C-terminal domain"/>
    <property type="match status" value="1"/>
</dbReference>
<dbReference type="SMART" id="SM00091">
    <property type="entry name" value="PAS"/>
    <property type="match status" value="1"/>
</dbReference>
<dbReference type="InterPro" id="IPR005467">
    <property type="entry name" value="His_kinase_dom"/>
</dbReference>
<dbReference type="InterPro" id="IPR004358">
    <property type="entry name" value="Sig_transdc_His_kin-like_C"/>
</dbReference>
<dbReference type="PROSITE" id="PS50112">
    <property type="entry name" value="PAS"/>
    <property type="match status" value="1"/>
</dbReference>
<dbReference type="InterPro" id="IPR052162">
    <property type="entry name" value="Sensor_kinase/Photoreceptor"/>
</dbReference>
<reference evidence="11" key="1">
    <citation type="submission" date="2015-01" db="EMBL/GenBank/DDBJ databases">
        <title>Flavisolibacter sp./LCS9/ whole genome sequencing.</title>
        <authorList>
            <person name="Kim M.K."/>
            <person name="Srinivasan S."/>
            <person name="Lee J.-J."/>
        </authorList>
    </citation>
    <scope>NUCLEOTIDE SEQUENCE [LARGE SCALE GENOMIC DNA]</scope>
    <source>
        <strain evidence="11">LCS9</strain>
    </source>
</reference>
<dbReference type="InterPro" id="IPR000700">
    <property type="entry name" value="PAS-assoc_C"/>
</dbReference>
<dbReference type="SUPFAM" id="SSF55874">
    <property type="entry name" value="ATPase domain of HSP90 chaperone/DNA topoisomerase II/histidine kinase"/>
    <property type="match status" value="1"/>
</dbReference>
<name>A0A172TVJ1_9BACT</name>
<dbReference type="Gene3D" id="3.30.450.20">
    <property type="entry name" value="PAS domain"/>
    <property type="match status" value="1"/>
</dbReference>
<dbReference type="GO" id="GO:0000155">
    <property type="term" value="F:phosphorelay sensor kinase activity"/>
    <property type="evidence" value="ECO:0007669"/>
    <property type="project" value="InterPro"/>
</dbReference>
<evidence type="ECO:0000259" key="9">
    <source>
        <dbReference type="PROSITE" id="PS50113"/>
    </source>
</evidence>
<protein>
    <recommendedName>
        <fullName evidence="2">histidine kinase</fullName>
        <ecNumber evidence="2">2.7.13.3</ecNumber>
    </recommendedName>
</protein>
<keyword evidence="11" id="KW-1185">Reference proteome</keyword>
<dbReference type="PROSITE" id="PS50113">
    <property type="entry name" value="PAC"/>
    <property type="match status" value="1"/>
</dbReference>
<dbReference type="InterPro" id="IPR003594">
    <property type="entry name" value="HATPase_dom"/>
</dbReference>
<dbReference type="InterPro" id="IPR036890">
    <property type="entry name" value="HATPase_C_sf"/>
</dbReference>
<dbReference type="InterPro" id="IPR003661">
    <property type="entry name" value="HisK_dim/P_dom"/>
</dbReference>
<evidence type="ECO:0000256" key="6">
    <source>
        <dbReference type="SAM" id="Coils"/>
    </source>
</evidence>
<evidence type="ECO:0000256" key="1">
    <source>
        <dbReference type="ARBA" id="ARBA00000085"/>
    </source>
</evidence>
<dbReference type="STRING" id="1492898.SY85_09855"/>
<dbReference type="EC" id="2.7.13.3" evidence="2"/>
<evidence type="ECO:0000259" key="8">
    <source>
        <dbReference type="PROSITE" id="PS50112"/>
    </source>
</evidence>
<organism evidence="10 11">
    <name type="scientific">Flavisolibacter tropicus</name>
    <dbReference type="NCBI Taxonomy" id="1492898"/>
    <lineage>
        <taxon>Bacteria</taxon>
        <taxon>Pseudomonadati</taxon>
        <taxon>Bacteroidota</taxon>
        <taxon>Chitinophagia</taxon>
        <taxon>Chitinophagales</taxon>
        <taxon>Chitinophagaceae</taxon>
        <taxon>Flavisolibacter</taxon>
    </lineage>
</organism>
<dbReference type="PANTHER" id="PTHR43304:SF1">
    <property type="entry name" value="PAC DOMAIN-CONTAINING PROTEIN"/>
    <property type="match status" value="1"/>
</dbReference>